<keyword evidence="3" id="KW-1185">Reference proteome</keyword>
<evidence type="ECO:0000313" key="3">
    <source>
        <dbReference type="Proteomes" id="UP001243364"/>
    </source>
</evidence>
<organism evidence="2 3">
    <name type="scientific">Streptomyces achromogenes</name>
    <dbReference type="NCBI Taxonomy" id="67255"/>
    <lineage>
        <taxon>Bacteria</taxon>
        <taxon>Bacillati</taxon>
        <taxon>Actinomycetota</taxon>
        <taxon>Actinomycetes</taxon>
        <taxon>Kitasatosporales</taxon>
        <taxon>Streptomycetaceae</taxon>
        <taxon>Streptomyces</taxon>
    </lineage>
</organism>
<dbReference type="Proteomes" id="UP001243364">
    <property type="component" value="Unassembled WGS sequence"/>
</dbReference>
<protein>
    <submittedName>
        <fullName evidence="2">Uncharacterized protein</fullName>
    </submittedName>
</protein>
<evidence type="ECO:0000313" key="2">
    <source>
        <dbReference type="EMBL" id="MDQ0681540.1"/>
    </source>
</evidence>
<sequence length="52" mass="5428">MAFAGPLERRYGVRPGGAQLAQQPSGLLGRPPGRVELLLTPPAPLGELVLLP</sequence>
<evidence type="ECO:0000256" key="1">
    <source>
        <dbReference type="SAM" id="MobiDB-lite"/>
    </source>
</evidence>
<comment type="caution">
    <text evidence="2">The sequence shown here is derived from an EMBL/GenBank/DDBJ whole genome shotgun (WGS) entry which is preliminary data.</text>
</comment>
<dbReference type="EMBL" id="JAUSYA010000001">
    <property type="protein sequence ID" value="MDQ0681540.1"/>
    <property type="molecule type" value="Genomic_DNA"/>
</dbReference>
<feature type="region of interest" description="Disordered" evidence="1">
    <location>
        <begin position="1"/>
        <end position="32"/>
    </location>
</feature>
<accession>A0ABU0PV47</accession>
<gene>
    <name evidence="2" type="ORF">QFZ56_000503</name>
</gene>
<proteinExistence type="predicted"/>
<reference evidence="2 3" key="1">
    <citation type="submission" date="2023-07" db="EMBL/GenBank/DDBJ databases">
        <title>Comparative genomics of wheat-associated soil bacteria to identify genetic determinants of phenazine resistance.</title>
        <authorList>
            <person name="Mouncey N."/>
        </authorList>
    </citation>
    <scope>NUCLEOTIDE SEQUENCE [LARGE SCALE GENOMIC DNA]</scope>
    <source>
        <strain evidence="2 3">W4I19-2</strain>
    </source>
</reference>
<name>A0ABU0PV47_STRAH</name>